<dbReference type="EMBL" id="JARFPL010000033">
    <property type="protein sequence ID" value="MDF0593861.1"/>
    <property type="molecule type" value="Genomic_DNA"/>
</dbReference>
<name>A0ABT5XGP5_9EURY</name>
<protein>
    <recommendedName>
        <fullName evidence="3">DUF2141 domain-containing protein</fullName>
    </recommendedName>
</protein>
<evidence type="ECO:0000313" key="1">
    <source>
        <dbReference type="EMBL" id="MDF0593861.1"/>
    </source>
</evidence>
<keyword evidence="2" id="KW-1185">Reference proteome</keyword>
<comment type="caution">
    <text evidence="1">The sequence shown here is derived from an EMBL/GenBank/DDBJ whole genome shotgun (WGS) entry which is preliminary data.</text>
</comment>
<accession>A0ABT5XGP5</accession>
<reference evidence="1 2" key="1">
    <citation type="submission" date="2023-03" db="EMBL/GenBank/DDBJ databases">
        <title>Whole genome sequencing of Methanotrichaceae archaeon M04Ac.</title>
        <authorList>
            <person name="Khomyakova M.A."/>
            <person name="Merkel A.Y."/>
            <person name="Slobodkin A.I."/>
        </authorList>
    </citation>
    <scope>NUCLEOTIDE SEQUENCE [LARGE SCALE GENOMIC DNA]</scope>
    <source>
        <strain evidence="1 2">M04Ac</strain>
    </source>
</reference>
<evidence type="ECO:0008006" key="3">
    <source>
        <dbReference type="Google" id="ProtNLM"/>
    </source>
</evidence>
<gene>
    <name evidence="1" type="ORF">P0O24_09745</name>
</gene>
<sequence length="168" mass="18611">MYQRSACFFLAALLCIGCMLASAEDSGRPATGTFVIDTLRSGHGVLVVENNNPLGDDLIRDGVAVLTTEDKVPLVAVYVREGESFEIEGIEDGVYDFYFTVGNVWNGESANFSDAEFYRTESPLPFETEIDGRDLIFTIWTLTLEEVPGGNEDKIPVPREEFPDLKEN</sequence>
<dbReference type="Proteomes" id="UP001215956">
    <property type="component" value="Unassembled WGS sequence"/>
</dbReference>
<dbReference type="RefSeq" id="WP_316969563.1">
    <property type="nucleotide sequence ID" value="NZ_JARFPL010000033.1"/>
</dbReference>
<organism evidence="1 2">
    <name type="scientific">Candidatus Methanocrinis alkalitolerans</name>
    <dbReference type="NCBI Taxonomy" id="3033395"/>
    <lineage>
        <taxon>Archaea</taxon>
        <taxon>Methanobacteriati</taxon>
        <taxon>Methanobacteriota</taxon>
        <taxon>Stenosarchaea group</taxon>
        <taxon>Methanomicrobia</taxon>
        <taxon>Methanotrichales</taxon>
        <taxon>Methanotrichaceae</taxon>
        <taxon>Methanocrinis</taxon>
    </lineage>
</organism>
<proteinExistence type="predicted"/>
<evidence type="ECO:0000313" key="2">
    <source>
        <dbReference type="Proteomes" id="UP001215956"/>
    </source>
</evidence>